<gene>
    <name evidence="3" type="ORF">DFR70_108316</name>
</gene>
<keyword evidence="3" id="KW-0430">Lectin</keyword>
<protein>
    <submittedName>
        <fullName evidence="3">Ricin-type beta-trefoil lectin protein</fullName>
    </submittedName>
</protein>
<dbReference type="Proteomes" id="UP000247569">
    <property type="component" value="Unassembled WGS sequence"/>
</dbReference>
<organism evidence="3 4">
    <name type="scientific">Nocardia tenerifensis</name>
    <dbReference type="NCBI Taxonomy" id="228006"/>
    <lineage>
        <taxon>Bacteria</taxon>
        <taxon>Bacillati</taxon>
        <taxon>Actinomycetota</taxon>
        <taxon>Actinomycetes</taxon>
        <taxon>Mycobacteriales</taxon>
        <taxon>Nocardiaceae</taxon>
        <taxon>Nocardia</taxon>
    </lineage>
</organism>
<comment type="caution">
    <text evidence="3">The sequence shown here is derived from an EMBL/GenBank/DDBJ whole genome shotgun (WGS) entry which is preliminary data.</text>
</comment>
<dbReference type="RefSeq" id="WP_146251224.1">
    <property type="nucleotide sequence ID" value="NZ_QJKF01000008.1"/>
</dbReference>
<dbReference type="InterPro" id="IPR000772">
    <property type="entry name" value="Ricin_B_lectin"/>
</dbReference>
<sequence>MSIRSALVLSIALLMPTIASPMAAATFPQNGTFSIASAQTGQCASEADDHSIALVDCAPQDKHQQWRTEETNDTKDEFFLQNLATSQCISFQGGGRDFPLNTRSCQKGAARYWKWNSTTAISTPYSLPAGPNSPSRTTTACWYAVRNTVRAAPCRYTENKLWDEFKWKVQKQKPAN</sequence>
<name>A0A318JXQ0_9NOCA</name>
<feature type="chain" id="PRO_5016248974" evidence="1">
    <location>
        <begin position="25"/>
        <end position="176"/>
    </location>
</feature>
<dbReference type="GO" id="GO:0030246">
    <property type="term" value="F:carbohydrate binding"/>
    <property type="evidence" value="ECO:0007669"/>
    <property type="project" value="UniProtKB-KW"/>
</dbReference>
<dbReference type="Gene3D" id="2.80.10.50">
    <property type="match status" value="1"/>
</dbReference>
<dbReference type="AlphaFoldDB" id="A0A318JXQ0"/>
<accession>A0A318JXQ0</accession>
<keyword evidence="1" id="KW-0732">Signal</keyword>
<feature type="signal peptide" evidence="1">
    <location>
        <begin position="1"/>
        <end position="24"/>
    </location>
</feature>
<evidence type="ECO:0000313" key="3">
    <source>
        <dbReference type="EMBL" id="PXX61758.1"/>
    </source>
</evidence>
<dbReference type="Pfam" id="PF14200">
    <property type="entry name" value="RicinB_lectin_2"/>
    <property type="match status" value="1"/>
</dbReference>
<evidence type="ECO:0000259" key="2">
    <source>
        <dbReference type="Pfam" id="PF14200"/>
    </source>
</evidence>
<reference evidence="3 4" key="1">
    <citation type="submission" date="2018-05" db="EMBL/GenBank/DDBJ databases">
        <title>Genomic Encyclopedia of Type Strains, Phase IV (KMG-IV): sequencing the most valuable type-strain genomes for metagenomic binning, comparative biology and taxonomic classification.</title>
        <authorList>
            <person name="Goeker M."/>
        </authorList>
    </citation>
    <scope>NUCLEOTIDE SEQUENCE [LARGE SCALE GENOMIC DNA]</scope>
    <source>
        <strain evidence="3 4">DSM 44704</strain>
    </source>
</reference>
<proteinExistence type="predicted"/>
<dbReference type="SUPFAM" id="SSF50370">
    <property type="entry name" value="Ricin B-like lectins"/>
    <property type="match status" value="1"/>
</dbReference>
<dbReference type="PROSITE" id="PS50231">
    <property type="entry name" value="RICIN_B_LECTIN"/>
    <property type="match status" value="1"/>
</dbReference>
<evidence type="ECO:0000256" key="1">
    <source>
        <dbReference type="SAM" id="SignalP"/>
    </source>
</evidence>
<evidence type="ECO:0000313" key="4">
    <source>
        <dbReference type="Proteomes" id="UP000247569"/>
    </source>
</evidence>
<feature type="domain" description="Ricin B lectin" evidence="2">
    <location>
        <begin position="29"/>
        <end position="95"/>
    </location>
</feature>
<dbReference type="EMBL" id="QJKF01000008">
    <property type="protein sequence ID" value="PXX61758.1"/>
    <property type="molecule type" value="Genomic_DNA"/>
</dbReference>
<keyword evidence="4" id="KW-1185">Reference proteome</keyword>
<dbReference type="InterPro" id="IPR035992">
    <property type="entry name" value="Ricin_B-like_lectins"/>
</dbReference>